<reference evidence="1" key="1">
    <citation type="submission" date="2014-09" db="EMBL/GenBank/DDBJ databases">
        <authorList>
            <person name="Magalhaes I.L.F."/>
            <person name="Oliveira U."/>
            <person name="Santos F.R."/>
            <person name="Vidigal T.H.D.A."/>
            <person name="Brescovit A.D."/>
            <person name="Santos A.J."/>
        </authorList>
    </citation>
    <scope>NUCLEOTIDE SEQUENCE</scope>
    <source>
        <tissue evidence="1">Shoot tissue taken approximately 20 cm above the soil surface</tissue>
    </source>
</reference>
<protein>
    <submittedName>
        <fullName evidence="1">Uncharacterized protein</fullName>
    </submittedName>
</protein>
<accession>A0A0A9FMP9</accession>
<evidence type="ECO:0000313" key="1">
    <source>
        <dbReference type="EMBL" id="JAE11501.1"/>
    </source>
</evidence>
<sequence>MFHQFSCQAIQRQKVNMILMHNQLIVLE</sequence>
<organism evidence="1">
    <name type="scientific">Arundo donax</name>
    <name type="common">Giant reed</name>
    <name type="synonym">Donax arundinaceus</name>
    <dbReference type="NCBI Taxonomy" id="35708"/>
    <lineage>
        <taxon>Eukaryota</taxon>
        <taxon>Viridiplantae</taxon>
        <taxon>Streptophyta</taxon>
        <taxon>Embryophyta</taxon>
        <taxon>Tracheophyta</taxon>
        <taxon>Spermatophyta</taxon>
        <taxon>Magnoliopsida</taxon>
        <taxon>Liliopsida</taxon>
        <taxon>Poales</taxon>
        <taxon>Poaceae</taxon>
        <taxon>PACMAD clade</taxon>
        <taxon>Arundinoideae</taxon>
        <taxon>Arundineae</taxon>
        <taxon>Arundo</taxon>
    </lineage>
</organism>
<proteinExistence type="predicted"/>
<reference evidence="1" key="2">
    <citation type="journal article" date="2015" name="Data Brief">
        <title>Shoot transcriptome of the giant reed, Arundo donax.</title>
        <authorList>
            <person name="Barrero R.A."/>
            <person name="Guerrero F.D."/>
            <person name="Moolhuijzen P."/>
            <person name="Goolsby J.A."/>
            <person name="Tidwell J."/>
            <person name="Bellgard S.E."/>
            <person name="Bellgard M.I."/>
        </authorList>
    </citation>
    <scope>NUCLEOTIDE SEQUENCE</scope>
    <source>
        <tissue evidence="1">Shoot tissue taken approximately 20 cm above the soil surface</tissue>
    </source>
</reference>
<name>A0A0A9FMP9_ARUDO</name>
<dbReference type="EMBL" id="GBRH01186395">
    <property type="protein sequence ID" value="JAE11501.1"/>
    <property type="molecule type" value="Transcribed_RNA"/>
</dbReference>
<dbReference type="AlphaFoldDB" id="A0A0A9FMP9"/>